<evidence type="ECO:0000256" key="6">
    <source>
        <dbReference type="ARBA" id="ARBA00023136"/>
    </source>
</evidence>
<keyword evidence="7" id="KW-0675">Receptor</keyword>
<dbReference type="InterPro" id="IPR009318">
    <property type="entry name" value="Gustatory_rcpt"/>
</dbReference>
<feature type="non-terminal residue" evidence="9">
    <location>
        <position position="105"/>
    </location>
</feature>
<keyword evidence="3" id="KW-1003">Cell membrane</keyword>
<sequence>LNLGLNPSGNTSLIASIYALWSFLHLIARVYLVSVAGARINEWAHKIGDLFRKCPNEAYITEVERAERFVSANTIGLNGLGCFIITKPLILQIVGVVFTFEIVLL</sequence>
<evidence type="ECO:0000256" key="8">
    <source>
        <dbReference type="SAM" id="Phobius"/>
    </source>
</evidence>
<evidence type="ECO:0000256" key="2">
    <source>
        <dbReference type="ARBA" id="ARBA00005327"/>
    </source>
</evidence>
<evidence type="ECO:0000256" key="5">
    <source>
        <dbReference type="ARBA" id="ARBA00022989"/>
    </source>
</evidence>
<keyword evidence="6 8" id="KW-0472">Membrane</keyword>
<dbReference type="OrthoDB" id="5800391at2759"/>
<evidence type="ECO:0000313" key="10">
    <source>
        <dbReference type="Proteomes" id="UP000708208"/>
    </source>
</evidence>
<dbReference type="PANTHER" id="PTHR21421:SF29">
    <property type="entry name" value="GUSTATORY RECEPTOR 5A FOR TREHALOSE-RELATED"/>
    <property type="match status" value="1"/>
</dbReference>
<feature type="non-terminal residue" evidence="9">
    <location>
        <position position="1"/>
    </location>
</feature>
<comment type="similarity">
    <text evidence="2">Belongs to the insect chemoreceptor superfamily. Gustatory receptor (GR) family. Gr5a subfamily.</text>
</comment>
<accession>A0A8J2L6T4</accession>
<evidence type="ECO:0000256" key="1">
    <source>
        <dbReference type="ARBA" id="ARBA00004651"/>
    </source>
</evidence>
<dbReference type="EMBL" id="CAJVCH010538530">
    <property type="protein sequence ID" value="CAG7826075.1"/>
    <property type="molecule type" value="Genomic_DNA"/>
</dbReference>
<keyword evidence="5 8" id="KW-1133">Transmembrane helix</keyword>
<organism evidence="9 10">
    <name type="scientific">Allacma fusca</name>
    <dbReference type="NCBI Taxonomy" id="39272"/>
    <lineage>
        <taxon>Eukaryota</taxon>
        <taxon>Metazoa</taxon>
        <taxon>Ecdysozoa</taxon>
        <taxon>Arthropoda</taxon>
        <taxon>Hexapoda</taxon>
        <taxon>Collembola</taxon>
        <taxon>Symphypleona</taxon>
        <taxon>Sminthuridae</taxon>
        <taxon>Allacma</taxon>
    </lineage>
</organism>
<keyword evidence="10" id="KW-1185">Reference proteome</keyword>
<gene>
    <name evidence="9" type="ORF">AFUS01_LOCUS36146</name>
</gene>
<evidence type="ECO:0000256" key="4">
    <source>
        <dbReference type="ARBA" id="ARBA00022692"/>
    </source>
</evidence>
<protein>
    <submittedName>
        <fullName evidence="9">Uncharacterized protein</fullName>
    </submittedName>
</protein>
<evidence type="ECO:0000313" key="9">
    <source>
        <dbReference type="EMBL" id="CAG7826075.1"/>
    </source>
</evidence>
<comment type="caution">
    <text evidence="9">The sequence shown here is derived from an EMBL/GenBank/DDBJ whole genome shotgun (WGS) entry which is preliminary data.</text>
</comment>
<dbReference type="GO" id="GO:0033041">
    <property type="term" value="F:sweet taste receptor activity"/>
    <property type="evidence" value="ECO:0007669"/>
    <property type="project" value="TreeGrafter"/>
</dbReference>
<dbReference type="AlphaFoldDB" id="A0A8J2L6T4"/>
<reference evidence="9" key="1">
    <citation type="submission" date="2021-06" db="EMBL/GenBank/DDBJ databases">
        <authorList>
            <person name="Hodson N. C."/>
            <person name="Mongue J. A."/>
            <person name="Jaron S. K."/>
        </authorList>
    </citation>
    <scope>NUCLEOTIDE SEQUENCE</scope>
</reference>
<name>A0A8J2L6T4_9HEXA</name>
<proteinExistence type="inferred from homology"/>
<dbReference type="GO" id="GO:0005886">
    <property type="term" value="C:plasma membrane"/>
    <property type="evidence" value="ECO:0007669"/>
    <property type="project" value="UniProtKB-SubCell"/>
</dbReference>
<keyword evidence="4 8" id="KW-0812">Transmembrane</keyword>
<dbReference type="Pfam" id="PF06151">
    <property type="entry name" value="Trehalose_recp"/>
    <property type="match status" value="1"/>
</dbReference>
<feature type="transmembrane region" description="Helical" evidence="8">
    <location>
        <begin position="12"/>
        <end position="32"/>
    </location>
</feature>
<dbReference type="PANTHER" id="PTHR21421">
    <property type="entry name" value="GUSTATORY RECEPTOR"/>
    <property type="match status" value="1"/>
</dbReference>
<dbReference type="Proteomes" id="UP000708208">
    <property type="component" value="Unassembled WGS sequence"/>
</dbReference>
<evidence type="ECO:0000256" key="7">
    <source>
        <dbReference type="ARBA" id="ARBA00023170"/>
    </source>
</evidence>
<evidence type="ECO:0000256" key="3">
    <source>
        <dbReference type="ARBA" id="ARBA00022475"/>
    </source>
</evidence>
<comment type="subcellular location">
    <subcellularLocation>
        <location evidence="1">Cell membrane</location>
        <topology evidence="1">Multi-pass membrane protein</topology>
    </subcellularLocation>
</comment>